<comment type="caution">
    <text evidence="2">The sequence shown here is derived from an EMBL/GenBank/DDBJ whole genome shotgun (WGS) entry which is preliminary data.</text>
</comment>
<evidence type="ECO:0000256" key="1">
    <source>
        <dbReference type="SAM" id="MobiDB-lite"/>
    </source>
</evidence>
<gene>
    <name evidence="2" type="ORF">QBC34DRAFT_425290</name>
</gene>
<keyword evidence="3" id="KW-1185">Reference proteome</keyword>
<reference evidence="2" key="1">
    <citation type="journal article" date="2023" name="Mol. Phylogenet. Evol.">
        <title>Genome-scale phylogeny and comparative genomics of the fungal order Sordariales.</title>
        <authorList>
            <person name="Hensen N."/>
            <person name="Bonometti L."/>
            <person name="Westerberg I."/>
            <person name="Brannstrom I.O."/>
            <person name="Guillou S."/>
            <person name="Cros-Aarteil S."/>
            <person name="Calhoun S."/>
            <person name="Haridas S."/>
            <person name="Kuo A."/>
            <person name="Mondo S."/>
            <person name="Pangilinan J."/>
            <person name="Riley R."/>
            <person name="LaButti K."/>
            <person name="Andreopoulos B."/>
            <person name="Lipzen A."/>
            <person name="Chen C."/>
            <person name="Yan M."/>
            <person name="Daum C."/>
            <person name="Ng V."/>
            <person name="Clum A."/>
            <person name="Steindorff A."/>
            <person name="Ohm R.A."/>
            <person name="Martin F."/>
            <person name="Silar P."/>
            <person name="Natvig D.O."/>
            <person name="Lalanne C."/>
            <person name="Gautier V."/>
            <person name="Ament-Velasquez S.L."/>
            <person name="Kruys A."/>
            <person name="Hutchinson M.I."/>
            <person name="Powell A.J."/>
            <person name="Barry K."/>
            <person name="Miller A.N."/>
            <person name="Grigoriev I.V."/>
            <person name="Debuchy R."/>
            <person name="Gladieux P."/>
            <person name="Hiltunen Thoren M."/>
            <person name="Johannesson H."/>
        </authorList>
    </citation>
    <scope>NUCLEOTIDE SEQUENCE</scope>
    <source>
        <strain evidence="2">PSN243</strain>
    </source>
</reference>
<protein>
    <submittedName>
        <fullName evidence="2">Uncharacterized protein</fullName>
    </submittedName>
</protein>
<dbReference type="EMBL" id="MU865935">
    <property type="protein sequence ID" value="KAK4449911.1"/>
    <property type="molecule type" value="Genomic_DNA"/>
</dbReference>
<evidence type="ECO:0000313" key="3">
    <source>
        <dbReference type="Proteomes" id="UP001321760"/>
    </source>
</evidence>
<organism evidence="2 3">
    <name type="scientific">Podospora aff. communis PSN243</name>
    <dbReference type="NCBI Taxonomy" id="3040156"/>
    <lineage>
        <taxon>Eukaryota</taxon>
        <taxon>Fungi</taxon>
        <taxon>Dikarya</taxon>
        <taxon>Ascomycota</taxon>
        <taxon>Pezizomycotina</taxon>
        <taxon>Sordariomycetes</taxon>
        <taxon>Sordariomycetidae</taxon>
        <taxon>Sordariales</taxon>
        <taxon>Podosporaceae</taxon>
        <taxon>Podospora</taxon>
    </lineage>
</organism>
<dbReference type="Proteomes" id="UP001321760">
    <property type="component" value="Unassembled WGS sequence"/>
</dbReference>
<accession>A0AAV9GQJ0</accession>
<proteinExistence type="predicted"/>
<sequence>MKTTPGHIEHFMDDAKSAVVPKRSGQQITTAHEGNAQYAQLVAVVRVSLTGKTLESGPGLDLAFKFVAFFHLKKPGNSSALHFRLAHSGWERAALRNITQATVSDDHNPSEASAETKSKSVKPNLSTTSRRRLVVSLSFRSLLVQYHRWAVILERLLSHVDRVWQPKRILMLFTVSQSRGKLPSHGRDLPTRALLASFNANGSPARRNLAGQTLS</sequence>
<evidence type="ECO:0000313" key="2">
    <source>
        <dbReference type="EMBL" id="KAK4449911.1"/>
    </source>
</evidence>
<feature type="region of interest" description="Disordered" evidence="1">
    <location>
        <begin position="102"/>
        <end position="125"/>
    </location>
</feature>
<dbReference type="AlphaFoldDB" id="A0AAV9GQJ0"/>
<feature type="compositionally biased region" description="Basic and acidic residues" evidence="1">
    <location>
        <begin position="104"/>
        <end position="118"/>
    </location>
</feature>
<reference evidence="2" key="2">
    <citation type="submission" date="2023-05" db="EMBL/GenBank/DDBJ databases">
        <authorList>
            <consortium name="Lawrence Berkeley National Laboratory"/>
            <person name="Steindorff A."/>
            <person name="Hensen N."/>
            <person name="Bonometti L."/>
            <person name="Westerberg I."/>
            <person name="Brannstrom I.O."/>
            <person name="Guillou S."/>
            <person name="Cros-Aarteil S."/>
            <person name="Calhoun S."/>
            <person name="Haridas S."/>
            <person name="Kuo A."/>
            <person name="Mondo S."/>
            <person name="Pangilinan J."/>
            <person name="Riley R."/>
            <person name="Labutti K."/>
            <person name="Andreopoulos B."/>
            <person name="Lipzen A."/>
            <person name="Chen C."/>
            <person name="Yanf M."/>
            <person name="Daum C."/>
            <person name="Ng V."/>
            <person name="Clum A."/>
            <person name="Ohm R."/>
            <person name="Martin F."/>
            <person name="Silar P."/>
            <person name="Natvig D."/>
            <person name="Lalanne C."/>
            <person name="Gautier V."/>
            <person name="Ament-Velasquez S.L."/>
            <person name="Kruys A."/>
            <person name="Hutchinson M.I."/>
            <person name="Powell A.J."/>
            <person name="Barry K."/>
            <person name="Miller A.N."/>
            <person name="Grigoriev I.V."/>
            <person name="Debuchy R."/>
            <person name="Gladieux P."/>
            <person name="Thoren M.H."/>
            <person name="Johannesson H."/>
        </authorList>
    </citation>
    <scope>NUCLEOTIDE SEQUENCE</scope>
    <source>
        <strain evidence="2">PSN243</strain>
    </source>
</reference>
<name>A0AAV9GQJ0_9PEZI</name>